<feature type="coiled-coil region" evidence="1">
    <location>
        <begin position="133"/>
        <end position="167"/>
    </location>
</feature>
<organism evidence="2 3">
    <name type="scientific">Plakobranchus ocellatus</name>
    <dbReference type="NCBI Taxonomy" id="259542"/>
    <lineage>
        <taxon>Eukaryota</taxon>
        <taxon>Metazoa</taxon>
        <taxon>Spiralia</taxon>
        <taxon>Lophotrochozoa</taxon>
        <taxon>Mollusca</taxon>
        <taxon>Gastropoda</taxon>
        <taxon>Heterobranchia</taxon>
        <taxon>Euthyneura</taxon>
        <taxon>Panpulmonata</taxon>
        <taxon>Sacoglossa</taxon>
        <taxon>Placobranchoidea</taxon>
        <taxon>Plakobranchidae</taxon>
        <taxon>Plakobranchus</taxon>
    </lineage>
</organism>
<keyword evidence="1" id="KW-0175">Coiled coil</keyword>
<evidence type="ECO:0000313" key="3">
    <source>
        <dbReference type="Proteomes" id="UP000735302"/>
    </source>
</evidence>
<proteinExistence type="predicted"/>
<dbReference type="EMBL" id="BLXT01006878">
    <property type="protein sequence ID" value="GFO34138.1"/>
    <property type="molecule type" value="Genomic_DNA"/>
</dbReference>
<accession>A0AAV4CQG6</accession>
<keyword evidence="2" id="KW-0548">Nucleotidyltransferase</keyword>
<evidence type="ECO:0000256" key="1">
    <source>
        <dbReference type="SAM" id="Coils"/>
    </source>
</evidence>
<protein>
    <submittedName>
        <fullName evidence="2">Reverse transcriptase</fullName>
    </submittedName>
</protein>
<dbReference type="GO" id="GO:0003964">
    <property type="term" value="F:RNA-directed DNA polymerase activity"/>
    <property type="evidence" value="ECO:0007669"/>
    <property type="project" value="UniProtKB-KW"/>
</dbReference>
<keyword evidence="2" id="KW-0808">Transferase</keyword>
<comment type="caution">
    <text evidence="2">The sequence shown here is derived from an EMBL/GenBank/DDBJ whole genome shotgun (WGS) entry which is preliminary data.</text>
</comment>
<gene>
    <name evidence="2" type="ORF">PoB_006064300</name>
</gene>
<keyword evidence="2" id="KW-0695">RNA-directed DNA polymerase</keyword>
<name>A0AAV4CQG6_9GAST</name>
<dbReference type="AlphaFoldDB" id="A0AAV4CQG6"/>
<keyword evidence="3" id="KW-1185">Reference proteome</keyword>
<reference evidence="2 3" key="1">
    <citation type="journal article" date="2021" name="Elife">
        <title>Chloroplast acquisition without the gene transfer in kleptoplastic sea slugs, Plakobranchus ocellatus.</title>
        <authorList>
            <person name="Maeda T."/>
            <person name="Takahashi S."/>
            <person name="Yoshida T."/>
            <person name="Shimamura S."/>
            <person name="Takaki Y."/>
            <person name="Nagai Y."/>
            <person name="Toyoda A."/>
            <person name="Suzuki Y."/>
            <person name="Arimoto A."/>
            <person name="Ishii H."/>
            <person name="Satoh N."/>
            <person name="Nishiyama T."/>
            <person name="Hasebe M."/>
            <person name="Maruyama T."/>
            <person name="Minagawa J."/>
            <person name="Obokata J."/>
            <person name="Shigenobu S."/>
        </authorList>
    </citation>
    <scope>NUCLEOTIDE SEQUENCE [LARGE SCALE GENOMIC DNA]</scope>
</reference>
<dbReference type="Proteomes" id="UP000735302">
    <property type="component" value="Unassembled WGS sequence"/>
</dbReference>
<sequence>MHILRELWTKEIEEADVKSSYEYILNLREGLDDTLKITREELEKAQGWQKHYYDRTAKRRKFSVGEKEIALIQSHQFHMKESEIKGLLSRLEEEDVKIERALAREKEKRIAIEQLHTEINTRDEKMKTLKSIIESHAQLNKSLSDKAEELSSQLRQLQTQTEMIRCQRDLFGTKLLQSQAETQLCQEKLRAANDSFKIHSVDFFNMKNDIRVLILEIKNLRRKIKLSEGNLELIHTLR</sequence>
<evidence type="ECO:0000313" key="2">
    <source>
        <dbReference type="EMBL" id="GFO34138.1"/>
    </source>
</evidence>